<feature type="binding site" evidence="7">
    <location>
        <position position="143"/>
    </location>
    <ligand>
        <name>4-imidazolone-5-propanoate</name>
        <dbReference type="ChEBI" id="CHEBI:77893"/>
    </ligand>
</feature>
<evidence type="ECO:0000256" key="4">
    <source>
        <dbReference type="ARBA" id="ARBA00022808"/>
    </source>
</evidence>
<dbReference type="AlphaFoldDB" id="A0A0X1KSZ1"/>
<evidence type="ECO:0000256" key="2">
    <source>
        <dbReference type="ARBA" id="ARBA00022723"/>
    </source>
</evidence>
<dbReference type="GO" id="GO:0050480">
    <property type="term" value="F:imidazolonepropionase activity"/>
    <property type="evidence" value="ECO:0007669"/>
    <property type="project" value="UniProtKB-UniRule"/>
</dbReference>
<dbReference type="Gene3D" id="2.30.40.10">
    <property type="entry name" value="Urease, subunit C, domain 1"/>
    <property type="match status" value="1"/>
</dbReference>
<feature type="binding site" evidence="7">
    <location>
        <position position="73"/>
    </location>
    <ligand>
        <name>Fe(3+)</name>
        <dbReference type="ChEBI" id="CHEBI:29034"/>
    </ligand>
</feature>
<dbReference type="GO" id="GO:0019557">
    <property type="term" value="P:L-histidine catabolic process to glutamate and formate"/>
    <property type="evidence" value="ECO:0007669"/>
    <property type="project" value="UniProtKB-UniPathway"/>
</dbReference>
<dbReference type="UniPathway" id="UPA00379">
    <property type="reaction ID" value="UER00551"/>
</dbReference>
<organism evidence="9 10">
    <name type="scientific">Pseudothermotoga hypogea DSM 11164 = NBRC 106472</name>
    <dbReference type="NCBI Taxonomy" id="1123384"/>
    <lineage>
        <taxon>Bacteria</taxon>
        <taxon>Thermotogati</taxon>
        <taxon>Thermotogota</taxon>
        <taxon>Thermotogae</taxon>
        <taxon>Thermotogales</taxon>
        <taxon>Thermotogaceae</taxon>
        <taxon>Pseudothermotoga</taxon>
    </lineage>
</organism>
<protein>
    <recommendedName>
        <fullName evidence="1 7">Imidazolonepropionase</fullName>
        <ecNumber evidence="1 7">3.5.2.7</ecNumber>
    </recommendedName>
    <alternativeName>
        <fullName evidence="7">Imidazolone-5-propionate hydrolase</fullName>
    </alternativeName>
</protein>
<dbReference type="InterPro" id="IPR032466">
    <property type="entry name" value="Metal_Hydrolase"/>
</dbReference>
<evidence type="ECO:0000313" key="10">
    <source>
        <dbReference type="Proteomes" id="UP000077469"/>
    </source>
</evidence>
<dbReference type="Pfam" id="PF01979">
    <property type="entry name" value="Amidohydro_1"/>
    <property type="match status" value="1"/>
</dbReference>
<dbReference type="PaxDb" id="1123384-AJ81_09905"/>
<evidence type="ECO:0000256" key="6">
    <source>
        <dbReference type="ARBA" id="ARBA00023004"/>
    </source>
</evidence>
<feature type="binding site" evidence="7">
    <location>
        <position position="236"/>
    </location>
    <ligand>
        <name>Zn(2+)</name>
        <dbReference type="ChEBI" id="CHEBI:29105"/>
    </ligand>
</feature>
<comment type="catalytic activity">
    <reaction evidence="7">
        <text>4-imidazolone-5-propanoate + H2O = N-formimidoyl-L-glutamate</text>
        <dbReference type="Rhea" id="RHEA:23660"/>
        <dbReference type="ChEBI" id="CHEBI:15377"/>
        <dbReference type="ChEBI" id="CHEBI:58928"/>
        <dbReference type="ChEBI" id="CHEBI:77893"/>
        <dbReference type="EC" id="3.5.2.7"/>
    </reaction>
</comment>
<feature type="binding site" evidence="7">
    <location>
        <position position="315"/>
    </location>
    <ligand>
        <name>4-imidazolone-5-propanoate</name>
        <dbReference type="ChEBI" id="CHEBI:77893"/>
    </ligand>
</feature>
<keyword evidence="10" id="KW-1185">Reference proteome</keyword>
<dbReference type="InterPro" id="IPR011059">
    <property type="entry name" value="Metal-dep_hydrolase_composite"/>
</dbReference>
<feature type="binding site" evidence="7">
    <location>
        <position position="71"/>
    </location>
    <ligand>
        <name>Zn(2+)</name>
        <dbReference type="ChEBI" id="CHEBI:29105"/>
    </ligand>
</feature>
<evidence type="ECO:0000259" key="8">
    <source>
        <dbReference type="Pfam" id="PF01979"/>
    </source>
</evidence>
<dbReference type="OrthoDB" id="9776455at2"/>
<feature type="binding site" evidence="7">
    <location>
        <position position="176"/>
    </location>
    <ligand>
        <name>4-imidazolone-5-propanoate</name>
        <dbReference type="ChEBI" id="CHEBI:77893"/>
    </ligand>
</feature>
<dbReference type="Gene3D" id="3.20.20.140">
    <property type="entry name" value="Metal-dependent hydrolases"/>
    <property type="match status" value="1"/>
</dbReference>
<feature type="binding site" evidence="7">
    <location>
        <position position="312"/>
    </location>
    <ligand>
        <name>N-formimidoyl-L-glutamate</name>
        <dbReference type="ChEBI" id="CHEBI:58928"/>
    </ligand>
</feature>
<keyword evidence="2 7" id="KW-0479">Metal-binding</keyword>
<dbReference type="KEGG" id="phy:AJ81_09905"/>
<dbReference type="SUPFAM" id="SSF51556">
    <property type="entry name" value="Metallo-dependent hydrolases"/>
    <property type="match status" value="1"/>
</dbReference>
<gene>
    <name evidence="7" type="primary">hutI</name>
    <name evidence="9" type="ORF">AJ81_09905</name>
</gene>
<comment type="subcellular location">
    <subcellularLocation>
        <location evidence="7">Cytoplasm</location>
    </subcellularLocation>
</comment>
<sequence>MIELIVAADKLCTPKGNGPKSGQDMSQVELLEGVYIWIESGKIVEISTSKPKSFVRFVEADLVVPGFVDCHTHIPFYGFRENDFLKRVGGATYLQLHSSGGGLFETVEKVRKASETDLLRFNLRFLRELLKKGVTTVECKSGYGLDRENELKQLNVIDKLSKIAPQDIVSTFLGAHAIPKGLNEGEYVDQLIDMLDEVKNYTNFVDIFCDVGAFSVESAKTFLTKALEKGFKLRIHADEISNIGASRLAAELKAVSADHLLKIDEDAIQALAGSGTIAVLMPSTSFHLNETYAPARKFIESNVPVAIASDFNPGSSPTLEPTFVMHLAVRYLKMSPEEILTAFTLNASCVLGLSERIGTVEVGKQADLVLYDDANLLTLPYMIGLTPKAVVKRGQVFEN</sequence>
<dbReference type="FunFam" id="3.20.20.140:FF:000007">
    <property type="entry name" value="Imidazolonepropionase"/>
    <property type="match status" value="1"/>
</dbReference>
<feature type="binding site" evidence="7">
    <location>
        <position position="314"/>
    </location>
    <ligand>
        <name>N-formimidoyl-L-glutamate</name>
        <dbReference type="ChEBI" id="CHEBI:58928"/>
    </ligand>
</feature>
<reference evidence="9 10" key="1">
    <citation type="submission" date="2014-01" db="EMBL/GenBank/DDBJ databases">
        <title>Genome sequencing of Thermotog hypogea.</title>
        <authorList>
            <person name="Zhang X."/>
            <person name="Alvare G."/>
            <person name="Fristensky B."/>
            <person name="Chen L."/>
            <person name="Suen T."/>
            <person name="Chen Q."/>
            <person name="Ma K."/>
        </authorList>
    </citation>
    <scope>NUCLEOTIDE SEQUENCE [LARGE SCALE GENOMIC DNA]</scope>
    <source>
        <strain evidence="9 10">DSM 11164</strain>
    </source>
</reference>
<evidence type="ECO:0000256" key="5">
    <source>
        <dbReference type="ARBA" id="ARBA00022833"/>
    </source>
</evidence>
<evidence type="ECO:0000313" key="9">
    <source>
        <dbReference type="EMBL" id="AJC74440.1"/>
    </source>
</evidence>
<proteinExistence type="inferred from homology"/>
<comment type="similarity">
    <text evidence="7">Belongs to the metallo-dependent hydrolases superfamily. HutI family.</text>
</comment>
<feature type="binding site" evidence="7">
    <location>
        <position position="239"/>
    </location>
    <ligand>
        <name>4-imidazolone-5-propanoate</name>
        <dbReference type="ChEBI" id="CHEBI:77893"/>
    </ligand>
</feature>
<dbReference type="STRING" id="1123384.AJ81_09905"/>
<dbReference type="GO" id="GO:0005506">
    <property type="term" value="F:iron ion binding"/>
    <property type="evidence" value="ECO:0007669"/>
    <property type="project" value="UniProtKB-UniRule"/>
</dbReference>
<accession>A0A0X1KSZ1</accession>
<feature type="binding site" evidence="7">
    <location>
        <position position="310"/>
    </location>
    <ligand>
        <name>Fe(3+)</name>
        <dbReference type="ChEBI" id="CHEBI:29034"/>
    </ligand>
</feature>
<dbReference type="GO" id="GO:0019556">
    <property type="term" value="P:L-histidine catabolic process to glutamate and formamide"/>
    <property type="evidence" value="ECO:0007669"/>
    <property type="project" value="UniProtKB-UniRule"/>
</dbReference>
<dbReference type="PATRIC" id="fig|1123384.7.peg.1988"/>
<comment type="pathway">
    <text evidence="7">Amino-acid degradation; L-histidine degradation into L-glutamate; N-formimidoyl-L-glutamate from L-histidine: step 3/3.</text>
</comment>
<dbReference type="PANTHER" id="PTHR42752:SF1">
    <property type="entry name" value="IMIDAZOLONEPROPIONASE-RELATED"/>
    <property type="match status" value="1"/>
</dbReference>
<dbReference type="NCBIfam" id="TIGR01224">
    <property type="entry name" value="hutI"/>
    <property type="match status" value="1"/>
</dbReference>
<dbReference type="SUPFAM" id="SSF51338">
    <property type="entry name" value="Composite domain of metallo-dependent hydrolases"/>
    <property type="match status" value="1"/>
</dbReference>
<comment type="cofactor">
    <cofactor evidence="7">
        <name>Zn(2+)</name>
        <dbReference type="ChEBI" id="CHEBI:29105"/>
    </cofactor>
    <cofactor evidence="7">
        <name>Fe(3+)</name>
        <dbReference type="ChEBI" id="CHEBI:29034"/>
    </cofactor>
    <text evidence="7">Binds 1 zinc or iron ion per subunit.</text>
</comment>
<feature type="domain" description="Amidohydrolase-related" evidence="8">
    <location>
        <begin position="62"/>
        <end position="394"/>
    </location>
</feature>
<keyword evidence="6 7" id="KW-0408">Iron</keyword>
<dbReference type="RefSeq" id="WP_031502570.1">
    <property type="nucleotide sequence ID" value="NC_022795.1"/>
</dbReference>
<keyword evidence="4 7" id="KW-0369">Histidine metabolism</keyword>
<dbReference type="EMBL" id="CP007141">
    <property type="protein sequence ID" value="AJC74440.1"/>
    <property type="molecule type" value="Genomic_DNA"/>
</dbReference>
<dbReference type="HAMAP" id="MF_00372">
    <property type="entry name" value="HutI"/>
    <property type="match status" value="1"/>
</dbReference>
<feature type="binding site" evidence="7">
    <location>
        <position position="143"/>
    </location>
    <ligand>
        <name>N-formimidoyl-L-glutamate</name>
        <dbReference type="ChEBI" id="CHEBI:58928"/>
    </ligand>
</feature>
<feature type="binding site" evidence="7">
    <location>
        <position position="310"/>
    </location>
    <ligand>
        <name>Zn(2+)</name>
        <dbReference type="ChEBI" id="CHEBI:29105"/>
    </ligand>
</feature>
<feature type="binding site" evidence="7">
    <location>
        <position position="236"/>
    </location>
    <ligand>
        <name>Fe(3+)</name>
        <dbReference type="ChEBI" id="CHEBI:29034"/>
    </ligand>
</feature>
<dbReference type="InterPro" id="IPR005920">
    <property type="entry name" value="HutI"/>
</dbReference>
<feature type="binding site" evidence="7">
    <location>
        <position position="80"/>
    </location>
    <ligand>
        <name>4-imidazolone-5-propanoate</name>
        <dbReference type="ChEBI" id="CHEBI:77893"/>
    </ligand>
</feature>
<feature type="binding site" evidence="7">
    <location>
        <position position="73"/>
    </location>
    <ligand>
        <name>Zn(2+)</name>
        <dbReference type="ChEBI" id="CHEBI:29105"/>
    </ligand>
</feature>
<dbReference type="EC" id="3.5.2.7" evidence="1 7"/>
<feature type="binding site" evidence="7">
    <location>
        <position position="71"/>
    </location>
    <ligand>
        <name>Fe(3+)</name>
        <dbReference type="ChEBI" id="CHEBI:29034"/>
    </ligand>
</feature>
<dbReference type="GO" id="GO:0005737">
    <property type="term" value="C:cytoplasm"/>
    <property type="evidence" value="ECO:0007669"/>
    <property type="project" value="UniProtKB-SubCell"/>
</dbReference>
<comment type="function">
    <text evidence="7">Catalyzes the hydrolytic cleavage of the carbon-nitrogen bond in imidazolone-5-propanoate to yield N-formimidoyl-L-glutamate. It is the third step in the universal histidine degradation pathway.</text>
</comment>
<keyword evidence="7" id="KW-0963">Cytoplasm</keyword>
<keyword evidence="5 7" id="KW-0862">Zinc</keyword>
<dbReference type="GO" id="GO:0008270">
    <property type="term" value="F:zinc ion binding"/>
    <property type="evidence" value="ECO:0007669"/>
    <property type="project" value="UniProtKB-UniRule"/>
</dbReference>
<evidence type="ECO:0000256" key="1">
    <source>
        <dbReference type="ARBA" id="ARBA00012864"/>
    </source>
</evidence>
<dbReference type="InterPro" id="IPR006680">
    <property type="entry name" value="Amidohydro-rel"/>
</dbReference>
<dbReference type="PANTHER" id="PTHR42752">
    <property type="entry name" value="IMIDAZOLONEPROPIONASE"/>
    <property type="match status" value="1"/>
</dbReference>
<name>A0A0X1KSZ1_9THEM</name>
<evidence type="ECO:0000256" key="3">
    <source>
        <dbReference type="ARBA" id="ARBA00022801"/>
    </source>
</evidence>
<keyword evidence="3 7" id="KW-0378">Hydrolase</keyword>
<dbReference type="CDD" id="cd01296">
    <property type="entry name" value="Imidazolone-5PH"/>
    <property type="match status" value="1"/>
</dbReference>
<dbReference type="Proteomes" id="UP000077469">
    <property type="component" value="Chromosome"/>
</dbReference>
<evidence type="ECO:0000256" key="7">
    <source>
        <dbReference type="HAMAP-Rule" id="MF_00372"/>
    </source>
</evidence>